<evidence type="ECO:0000256" key="2">
    <source>
        <dbReference type="SAM" id="Phobius"/>
    </source>
</evidence>
<feature type="transmembrane region" description="Helical" evidence="2">
    <location>
        <begin position="507"/>
        <end position="526"/>
    </location>
</feature>
<reference evidence="3 4" key="1">
    <citation type="submission" date="2023-07" db="EMBL/GenBank/DDBJ databases">
        <title>Sorghum-associated microbial communities from plants grown in Nebraska, USA.</title>
        <authorList>
            <person name="Schachtman D."/>
        </authorList>
    </citation>
    <scope>NUCLEOTIDE SEQUENCE [LARGE SCALE GENOMIC DNA]</scope>
    <source>
        <strain evidence="3 4">BE107</strain>
    </source>
</reference>
<name>A0ABU1RRJ2_9GAMM</name>
<feature type="transmembrane region" description="Helical" evidence="2">
    <location>
        <begin position="298"/>
        <end position="316"/>
    </location>
</feature>
<dbReference type="EMBL" id="JAVDTT010000002">
    <property type="protein sequence ID" value="MDR6841398.1"/>
    <property type="molecule type" value="Genomic_DNA"/>
</dbReference>
<feature type="transmembrane region" description="Helical" evidence="2">
    <location>
        <begin position="132"/>
        <end position="151"/>
    </location>
</feature>
<keyword evidence="4" id="KW-1185">Reference proteome</keyword>
<accession>A0ABU1RRJ2</accession>
<gene>
    <name evidence="3" type="ORF">J2W94_001683</name>
</gene>
<evidence type="ECO:0000313" key="4">
    <source>
        <dbReference type="Proteomes" id="UP001254759"/>
    </source>
</evidence>
<feature type="transmembrane region" description="Helical" evidence="2">
    <location>
        <begin position="32"/>
        <end position="51"/>
    </location>
</feature>
<feature type="compositionally biased region" description="Pro residues" evidence="1">
    <location>
        <begin position="8"/>
        <end position="22"/>
    </location>
</feature>
<feature type="transmembrane region" description="Helical" evidence="2">
    <location>
        <begin position="533"/>
        <end position="553"/>
    </location>
</feature>
<evidence type="ECO:0000256" key="1">
    <source>
        <dbReference type="SAM" id="MobiDB-lite"/>
    </source>
</evidence>
<feature type="region of interest" description="Disordered" evidence="1">
    <location>
        <begin position="1"/>
        <end position="27"/>
    </location>
</feature>
<keyword evidence="2" id="KW-0812">Transmembrane</keyword>
<feature type="transmembrane region" description="Helical" evidence="2">
    <location>
        <begin position="456"/>
        <end position="477"/>
    </location>
</feature>
<keyword evidence="2" id="KW-0472">Membrane</keyword>
<organism evidence="3 4">
    <name type="scientific">Pseudoxanthomonas sacheonensis</name>
    <dbReference type="NCBI Taxonomy" id="443615"/>
    <lineage>
        <taxon>Bacteria</taxon>
        <taxon>Pseudomonadati</taxon>
        <taxon>Pseudomonadota</taxon>
        <taxon>Gammaproteobacteria</taxon>
        <taxon>Lysobacterales</taxon>
        <taxon>Lysobacteraceae</taxon>
        <taxon>Pseudoxanthomonas</taxon>
    </lineage>
</organism>
<protein>
    <recommendedName>
        <fullName evidence="5">Glycosyltransferase RgtA/B/C/D-like domain-containing protein</fullName>
    </recommendedName>
</protein>
<feature type="transmembrane region" description="Helical" evidence="2">
    <location>
        <begin position="347"/>
        <end position="377"/>
    </location>
</feature>
<proteinExistence type="predicted"/>
<comment type="caution">
    <text evidence="3">The sequence shown here is derived from an EMBL/GenBank/DDBJ whole genome shotgun (WGS) entry which is preliminary data.</text>
</comment>
<dbReference type="RefSeq" id="WP_310092126.1">
    <property type="nucleotide sequence ID" value="NZ_JAVDTT010000002.1"/>
</dbReference>
<feature type="transmembrane region" description="Helical" evidence="2">
    <location>
        <begin position="323"/>
        <end position="341"/>
    </location>
</feature>
<keyword evidence="2" id="KW-1133">Transmembrane helix</keyword>
<feature type="transmembrane region" description="Helical" evidence="2">
    <location>
        <begin position="389"/>
        <end position="408"/>
    </location>
</feature>
<evidence type="ECO:0000313" key="3">
    <source>
        <dbReference type="EMBL" id="MDR6841398.1"/>
    </source>
</evidence>
<sequence length="691" mass="74110">MISSPSSVRPPDPPLADPPLNDPPSSSAPASGWQIALLWAGVPLCAFGLFHYRLWEQWHSGRFGELLLLSLLAWGLSWPLRRFAGWSWASALALPWCLALALFAGVVPVAATLVLAATAIALGGILAGRESLALQAVCGLALLGGVLGWLLPLPVHYRWSYLCLSIVLVVLRRESLLAALQALRQGWRDAAATAPRGAAFAVLALGLASTGCWLPTLQVDDLGYHLRLPWELMEQGRYAMDPETHIWALAPWLGDVLQSFPQAIAGEEARGPVNALWILLTASGVWQLSKALGGDTRASWAAVALYASLPLTAVLAGSMQTETPTAALLVWLAVLIARAPLTQSRGLYSGAALVGGLLGLKLAAAAAAILLLPWAIWRHWRSLRPLRTLLAIALALAVGASSYVYAAILAGNPFLPLFNAYFRSPYFQLSDFDDTRWHAGFDALLPWKLTFDTGRYLEAFAGGGGFVLIALLGGWILAMTQRRTALAAVMMAVSIAIPLIPMQYLRYAFPASVMLLPLLAVMAFRVHPRRASWLLGGVCLLNVAFQANGHWMLRTGALKEAIVAHGDDDASFRHYAPERILLAELRAAPPSAGNVLALDPDIAFSAEMGMRARTVSNYDPSLAAAAIAANQDSTGAAWQSLLEKEDISEVLLRAKTLTAAQRAGLSRANATLRAEEGDAQWWSVPAKGDAR</sequence>
<feature type="transmembrane region" description="Helical" evidence="2">
    <location>
        <begin position="484"/>
        <end position="501"/>
    </location>
</feature>
<feature type="transmembrane region" description="Helical" evidence="2">
    <location>
        <begin position="197"/>
        <end position="216"/>
    </location>
</feature>
<evidence type="ECO:0008006" key="5">
    <source>
        <dbReference type="Google" id="ProtNLM"/>
    </source>
</evidence>
<dbReference type="Proteomes" id="UP001254759">
    <property type="component" value="Unassembled WGS sequence"/>
</dbReference>
<feature type="transmembrane region" description="Helical" evidence="2">
    <location>
        <begin position="92"/>
        <end position="125"/>
    </location>
</feature>